<feature type="region of interest" description="Disordered" evidence="1">
    <location>
        <begin position="362"/>
        <end position="388"/>
    </location>
</feature>
<feature type="compositionally biased region" description="Basic and acidic residues" evidence="1">
    <location>
        <begin position="362"/>
        <end position="376"/>
    </location>
</feature>
<feature type="transmembrane region" description="Helical" evidence="2">
    <location>
        <begin position="191"/>
        <end position="213"/>
    </location>
</feature>
<sequence length="388" mass="43467">MGDIHVHTAPHGYEEEGYFVWYWGDMAFTLIYAGLALAEIYVVHFATQRRKEVPWREAGGGIDWWRKKFLFLCMLIPLTLLRAWNLWLWAEFNGEAGEEVGDPARINSLKSQGDWLNAVAFWYLLGLKAVFLLTWLELTRSGGLLRWRTIYLRLAATVAGLAIFVGVPQALAVQYGSICDSSKHNDYCRKYYDATSALVVLQALIGVGFGFMFGSYVWNLQSNDLVGYEALPSQGLLNQAGNRDSYGSTDGSLSDQESGASKELHHKFRLQQARMYNGTAYCVYFSLIAHSAFNVYFAWYASGGLGLIGNSSLMVLTILKLIAVEMSPLAWFCISIYADIANAERVMVESSMLEDMANLHVDSRDSGRQARPHGEQEGPPPPEAYQIE</sequence>
<feature type="transmembrane region" description="Helical" evidence="2">
    <location>
        <begin position="150"/>
        <end position="171"/>
    </location>
</feature>
<feature type="transmembrane region" description="Helical" evidence="2">
    <location>
        <begin position="120"/>
        <end position="138"/>
    </location>
</feature>
<feature type="compositionally biased region" description="Pro residues" evidence="1">
    <location>
        <begin position="378"/>
        <end position="388"/>
    </location>
</feature>
<feature type="transmembrane region" description="Helical" evidence="2">
    <location>
        <begin position="69"/>
        <end position="90"/>
    </location>
</feature>
<accession>A0A7S0EGE9</accession>
<reference evidence="3" key="1">
    <citation type="submission" date="2021-01" db="EMBL/GenBank/DDBJ databases">
        <authorList>
            <person name="Corre E."/>
            <person name="Pelletier E."/>
            <person name="Niang G."/>
            <person name="Scheremetjew M."/>
            <person name="Finn R."/>
            <person name="Kale V."/>
            <person name="Holt S."/>
            <person name="Cochrane G."/>
            <person name="Meng A."/>
            <person name="Brown T."/>
            <person name="Cohen L."/>
        </authorList>
    </citation>
    <scope>NUCLEOTIDE SEQUENCE</scope>
    <source>
        <strain evidence="3">CCMP325</strain>
    </source>
</reference>
<feature type="transmembrane region" description="Helical" evidence="2">
    <location>
        <begin position="20"/>
        <end position="42"/>
    </location>
</feature>
<gene>
    <name evidence="3" type="ORF">HPHI1048_LOCUS10594</name>
</gene>
<feature type="transmembrane region" description="Helical" evidence="2">
    <location>
        <begin position="313"/>
        <end position="338"/>
    </location>
</feature>
<organism evidence="3">
    <name type="scientific">Hanusia phi</name>
    <dbReference type="NCBI Taxonomy" id="3032"/>
    <lineage>
        <taxon>Eukaryota</taxon>
        <taxon>Cryptophyceae</taxon>
        <taxon>Pyrenomonadales</taxon>
        <taxon>Geminigeraceae</taxon>
        <taxon>Hanusia</taxon>
    </lineage>
</organism>
<dbReference type="EMBL" id="HBEO01015598">
    <property type="protein sequence ID" value="CAD8484354.1"/>
    <property type="molecule type" value="Transcribed_RNA"/>
</dbReference>
<evidence type="ECO:0000313" key="3">
    <source>
        <dbReference type="EMBL" id="CAD8484354.1"/>
    </source>
</evidence>
<keyword evidence="2" id="KW-1133">Transmembrane helix</keyword>
<keyword evidence="2" id="KW-0812">Transmembrane</keyword>
<keyword evidence="2" id="KW-0472">Membrane</keyword>
<dbReference type="AlphaFoldDB" id="A0A7S0EGE9"/>
<proteinExistence type="predicted"/>
<feature type="transmembrane region" description="Helical" evidence="2">
    <location>
        <begin position="278"/>
        <end position="301"/>
    </location>
</feature>
<evidence type="ECO:0000256" key="1">
    <source>
        <dbReference type="SAM" id="MobiDB-lite"/>
    </source>
</evidence>
<protein>
    <submittedName>
        <fullName evidence="3">Uncharacterized protein</fullName>
    </submittedName>
</protein>
<evidence type="ECO:0000256" key="2">
    <source>
        <dbReference type="SAM" id="Phobius"/>
    </source>
</evidence>
<name>A0A7S0EGE9_9CRYP</name>